<organism evidence="2 3">
    <name type="scientific">Dinothrombium tinctorium</name>
    <dbReference type="NCBI Taxonomy" id="1965070"/>
    <lineage>
        <taxon>Eukaryota</taxon>
        <taxon>Metazoa</taxon>
        <taxon>Ecdysozoa</taxon>
        <taxon>Arthropoda</taxon>
        <taxon>Chelicerata</taxon>
        <taxon>Arachnida</taxon>
        <taxon>Acari</taxon>
        <taxon>Acariformes</taxon>
        <taxon>Trombidiformes</taxon>
        <taxon>Prostigmata</taxon>
        <taxon>Anystina</taxon>
        <taxon>Parasitengona</taxon>
        <taxon>Trombidioidea</taxon>
        <taxon>Trombidiidae</taxon>
        <taxon>Dinothrombium</taxon>
    </lineage>
</organism>
<dbReference type="PANTHER" id="PTHR46379">
    <property type="entry name" value="ZINC FINGER MYND DOMAIN-CONTAINING"/>
    <property type="match status" value="1"/>
</dbReference>
<evidence type="ECO:0000313" key="3">
    <source>
        <dbReference type="Proteomes" id="UP000285301"/>
    </source>
</evidence>
<dbReference type="Gene3D" id="1.20.920.10">
    <property type="entry name" value="Bromodomain-like"/>
    <property type="match status" value="1"/>
</dbReference>
<dbReference type="InterPro" id="IPR013083">
    <property type="entry name" value="Znf_RING/FYVE/PHD"/>
</dbReference>
<proteinExistence type="predicted"/>
<dbReference type="EMBL" id="NCKU01001653">
    <property type="protein sequence ID" value="RWS11567.1"/>
    <property type="molecule type" value="Genomic_DNA"/>
</dbReference>
<dbReference type="Gene3D" id="3.30.40.10">
    <property type="entry name" value="Zinc/RING finger domain, C3HC4 (zinc finger)"/>
    <property type="match status" value="1"/>
</dbReference>
<dbReference type="PANTHER" id="PTHR46379:SF1">
    <property type="entry name" value="ZINC FINGER MYND DOMAIN-CONTAINING PROTEIN 11"/>
    <property type="match status" value="1"/>
</dbReference>
<keyword evidence="3" id="KW-1185">Reference proteome</keyword>
<gene>
    <name evidence="2" type="ORF">B4U79_17517</name>
</gene>
<keyword evidence="1" id="KW-0103">Bromodomain</keyword>
<evidence type="ECO:0000256" key="1">
    <source>
        <dbReference type="ARBA" id="ARBA00023117"/>
    </source>
</evidence>
<comment type="caution">
    <text evidence="2">The sequence shown here is derived from an EMBL/GenBank/DDBJ whole genome shotgun (WGS) entry which is preliminary data.</text>
</comment>
<dbReference type="Proteomes" id="UP000285301">
    <property type="component" value="Unassembled WGS sequence"/>
</dbReference>
<dbReference type="SUPFAM" id="SSF47370">
    <property type="entry name" value="Bromodomain"/>
    <property type="match status" value="1"/>
</dbReference>
<dbReference type="AlphaFoldDB" id="A0A3S3S7K4"/>
<protein>
    <submittedName>
        <fullName evidence="2">Zinc finger MYND domain-containing protein 11-like protein</fullName>
    </submittedName>
</protein>
<evidence type="ECO:0000313" key="2">
    <source>
        <dbReference type="EMBL" id="RWS11567.1"/>
    </source>
</evidence>
<dbReference type="InterPro" id="IPR047269">
    <property type="entry name" value="ZMY11"/>
</dbReference>
<dbReference type="GO" id="GO:0003714">
    <property type="term" value="F:transcription corepressor activity"/>
    <property type="evidence" value="ECO:0007669"/>
    <property type="project" value="InterPro"/>
</dbReference>
<dbReference type="InterPro" id="IPR036427">
    <property type="entry name" value="Bromodomain-like_sf"/>
</dbReference>
<dbReference type="Gene3D" id="2.30.30.140">
    <property type="match status" value="1"/>
</dbReference>
<dbReference type="OrthoDB" id="6431559at2759"/>
<accession>A0A3S3S7K4</accession>
<dbReference type="SUPFAM" id="SSF63748">
    <property type="entry name" value="Tudor/PWWP/MBT"/>
    <property type="match status" value="1"/>
</dbReference>
<dbReference type="GO" id="GO:0034243">
    <property type="term" value="P:regulation of transcription elongation by RNA polymerase II"/>
    <property type="evidence" value="ECO:0007669"/>
    <property type="project" value="InterPro"/>
</dbReference>
<name>A0A3S3S7K4_9ACAR</name>
<sequence length="397" mass="46496">MSSLRKEATDFTLLPLTKQSGEFEEMVARKAKPWFVFSVWKAIIELESCKKPTTAELIAESMKKMREMRLFHNDLALAVDDRLIERKANGEYSICSDATASRSDCDWYCFICFKSAPKILKCNGCFRVFHESCCASSDEKGKCYFCKTYVQEIIRKKELSVENINDVIDVFLYNIKLGFMDVIQASWFQNESQTIKNLIPKLIHNHDFNFIHIKRKMENSEYRSIFEFIFDCKTVCFNITVLYGVDSQIGKRCDDLYAFMGSQDRFIHNCVDCYIRFYHKKEGDKYFWFIVPCDPPHQLCFARAEGYSHYPAKIIRSDLNESFVWFFDEYHEYATVSNRDICSALPRDTVITPQLAKALQEFGMHKLLLECQVSGTKFNLHGFKLRESPKKSKKKHK</sequence>
<dbReference type="STRING" id="1965070.A0A3S3S7K4"/>
<reference evidence="2 3" key="1">
    <citation type="journal article" date="2018" name="Gigascience">
        <title>Genomes of trombidid mites reveal novel predicted allergens and laterally-transferred genes associated with secondary metabolism.</title>
        <authorList>
            <person name="Dong X."/>
            <person name="Chaisiri K."/>
            <person name="Xia D."/>
            <person name="Armstrong S.D."/>
            <person name="Fang Y."/>
            <person name="Donnelly M.J."/>
            <person name="Kadowaki T."/>
            <person name="McGarry J.W."/>
            <person name="Darby A.C."/>
            <person name="Makepeace B.L."/>
        </authorList>
    </citation>
    <scope>NUCLEOTIDE SEQUENCE [LARGE SCALE GENOMIC DNA]</scope>
    <source>
        <strain evidence="2">UoL-WK</strain>
    </source>
</reference>
<dbReference type="GO" id="GO:0009966">
    <property type="term" value="P:regulation of signal transduction"/>
    <property type="evidence" value="ECO:0007669"/>
    <property type="project" value="TreeGrafter"/>
</dbReference>
<dbReference type="GO" id="GO:0005634">
    <property type="term" value="C:nucleus"/>
    <property type="evidence" value="ECO:0007669"/>
    <property type="project" value="TreeGrafter"/>
</dbReference>